<evidence type="ECO:0000256" key="2">
    <source>
        <dbReference type="ARBA" id="ARBA00022801"/>
    </source>
</evidence>
<organism evidence="4 6">
    <name type="scientific">Paracoccus saliphilus</name>
    <dbReference type="NCBI Taxonomy" id="405559"/>
    <lineage>
        <taxon>Bacteria</taxon>
        <taxon>Pseudomonadati</taxon>
        <taxon>Pseudomonadota</taxon>
        <taxon>Alphaproteobacteria</taxon>
        <taxon>Rhodobacterales</taxon>
        <taxon>Paracoccaceae</taxon>
        <taxon>Paracoccus</taxon>
    </lineage>
</organism>
<dbReference type="PANTHER" id="PTHR48081:SF30">
    <property type="entry name" value="ACETYL-HYDROLASE LIPR-RELATED"/>
    <property type="match status" value="1"/>
</dbReference>
<evidence type="ECO:0000313" key="7">
    <source>
        <dbReference type="Proteomes" id="UP001215549"/>
    </source>
</evidence>
<dbReference type="EMBL" id="FTOU01000017">
    <property type="protein sequence ID" value="SIT09103.1"/>
    <property type="molecule type" value="Genomic_DNA"/>
</dbReference>
<dbReference type="EMBL" id="CP067140">
    <property type="protein sequence ID" value="WCR02732.1"/>
    <property type="molecule type" value="Genomic_DNA"/>
</dbReference>
<protein>
    <submittedName>
        <fullName evidence="4">Acetyl esterase/lipase</fullName>
    </submittedName>
    <submittedName>
        <fullName evidence="5">Alpha/beta hydrolase</fullName>
    </submittedName>
</protein>
<evidence type="ECO:0000313" key="6">
    <source>
        <dbReference type="Proteomes" id="UP000186216"/>
    </source>
</evidence>
<dbReference type="InterPro" id="IPR050300">
    <property type="entry name" value="GDXG_lipolytic_enzyme"/>
</dbReference>
<name>A0AA45W7E5_9RHOB</name>
<keyword evidence="7" id="KW-1185">Reference proteome</keyword>
<dbReference type="AlphaFoldDB" id="A0AA45W7E5"/>
<evidence type="ECO:0000256" key="1">
    <source>
        <dbReference type="ARBA" id="ARBA00010515"/>
    </source>
</evidence>
<keyword evidence="2 5" id="KW-0378">Hydrolase</keyword>
<dbReference type="InterPro" id="IPR029058">
    <property type="entry name" value="AB_hydrolase_fold"/>
</dbReference>
<dbReference type="GO" id="GO:0004806">
    <property type="term" value="F:triacylglycerol lipase activity"/>
    <property type="evidence" value="ECO:0007669"/>
    <property type="project" value="TreeGrafter"/>
</dbReference>
<proteinExistence type="inferred from homology"/>
<feature type="domain" description="Alpha/beta hydrolase fold-3" evidence="3">
    <location>
        <begin position="111"/>
        <end position="308"/>
    </location>
</feature>
<gene>
    <name evidence="5" type="ORF">JHX88_18115</name>
    <name evidence="4" type="ORF">SAMN05421772_11730</name>
</gene>
<comment type="similarity">
    <text evidence="1">Belongs to the 'GDXG' lipolytic enzyme family.</text>
</comment>
<reference evidence="5 7" key="2">
    <citation type="submission" date="2021-01" db="EMBL/GenBank/DDBJ databases">
        <title>Biogeographic distribution of Paracoccus.</title>
        <authorList>
            <person name="Hollensteiner J."/>
            <person name="Leineberger J."/>
            <person name="Brinkhoff T."/>
            <person name="Daniel R."/>
        </authorList>
    </citation>
    <scope>NUCLEOTIDE SEQUENCE [LARGE SCALE GENOMIC DNA]</scope>
    <source>
        <strain evidence="5 7">DSM 18447</strain>
    </source>
</reference>
<dbReference type="Gene3D" id="3.40.50.1820">
    <property type="entry name" value="alpha/beta hydrolase"/>
    <property type="match status" value="1"/>
</dbReference>
<accession>A0AA45W7E5</accession>
<dbReference type="PANTHER" id="PTHR48081">
    <property type="entry name" value="AB HYDROLASE SUPERFAMILY PROTEIN C4A8.06C"/>
    <property type="match status" value="1"/>
</dbReference>
<dbReference type="InterPro" id="IPR013094">
    <property type="entry name" value="AB_hydrolase_3"/>
</dbReference>
<sequence length="339" mass="36472">MPSTENQDIQGVLIEAQVVPVPSSISIEAQAILRAAVGDDGRPLNALHPSPGPDDHDAWRKMQAVADAHYAEQIKGLAGEVRANVETLKIGTATVHVATPRELRHEDCVYVDLHGGALVFGGGEACRLGAQIQADQHGMVCYAIDYRMPPDHPYPAALDDCILAYRRAIDIYSANRVVIGGRSAGGNLAMATLLRARDEGLPMPAAAVLLSPEVDLTESGESFRTNRLLDVVLPTSLMNTNLLYAGGEDLAHPYLSPLFGELSADFPPTFLQSGTRDLLLSNTVRLHRGLRQAGVSAELHIFEAMPHGGFGGTTPEDIDLKREIIDFVRRQLSPPAGRT</sequence>
<evidence type="ECO:0000313" key="5">
    <source>
        <dbReference type="EMBL" id="WCR02732.1"/>
    </source>
</evidence>
<dbReference type="Pfam" id="PF07859">
    <property type="entry name" value="Abhydrolase_3"/>
    <property type="match status" value="1"/>
</dbReference>
<evidence type="ECO:0000313" key="4">
    <source>
        <dbReference type="EMBL" id="SIT09103.1"/>
    </source>
</evidence>
<evidence type="ECO:0000259" key="3">
    <source>
        <dbReference type="Pfam" id="PF07859"/>
    </source>
</evidence>
<dbReference type="Proteomes" id="UP001215549">
    <property type="component" value="Chromosome"/>
</dbReference>
<reference evidence="4 6" key="1">
    <citation type="submission" date="2017-01" db="EMBL/GenBank/DDBJ databases">
        <authorList>
            <person name="Varghese N."/>
            <person name="Submissions S."/>
        </authorList>
    </citation>
    <scope>NUCLEOTIDE SEQUENCE [LARGE SCALE GENOMIC DNA]</scope>
    <source>
        <strain evidence="4 6">DSM 18447</strain>
    </source>
</reference>
<dbReference type="SUPFAM" id="SSF53474">
    <property type="entry name" value="alpha/beta-Hydrolases"/>
    <property type="match status" value="1"/>
</dbReference>
<dbReference type="Proteomes" id="UP000186216">
    <property type="component" value="Unassembled WGS sequence"/>
</dbReference>
<dbReference type="RefSeq" id="WP_076527877.1">
    <property type="nucleotide sequence ID" value="NZ_CP067140.1"/>
</dbReference>